<dbReference type="PROSITE" id="PS50090">
    <property type="entry name" value="MYB_LIKE"/>
    <property type="match status" value="1"/>
</dbReference>
<sequence>MNLTQSQKDSVKRNGFHSPLSKTYPIKYEMSKLLQATQKHGRSNSYPAKRIQLCIRWHNHLDPAIKRDAWSEDEESMLTYYHHVYGNKWADIARFLPGRYTAKNFQF</sequence>
<proteinExistence type="predicted"/>
<reference evidence="6" key="1">
    <citation type="submission" date="2022-12" db="EMBL/GenBank/DDBJ databases">
        <title>Draft genome assemblies for two species of Escallonia (Escalloniales).</title>
        <authorList>
            <person name="Chanderbali A."/>
            <person name="Dervinis C."/>
            <person name="Anghel I."/>
            <person name="Soltis D."/>
            <person name="Soltis P."/>
            <person name="Zapata F."/>
        </authorList>
    </citation>
    <scope>NUCLEOTIDE SEQUENCE</scope>
    <source>
        <strain evidence="6">UCBG64.0493</strain>
        <tissue evidence="6">Leaf</tissue>
    </source>
</reference>
<dbReference type="InterPro" id="IPR001005">
    <property type="entry name" value="SANT/Myb"/>
</dbReference>
<evidence type="ECO:0000259" key="5">
    <source>
        <dbReference type="PROSITE" id="PS51294"/>
    </source>
</evidence>
<dbReference type="CDD" id="cd00167">
    <property type="entry name" value="SANT"/>
    <property type="match status" value="1"/>
</dbReference>
<feature type="region of interest" description="Disordered" evidence="3">
    <location>
        <begin position="1"/>
        <end position="21"/>
    </location>
</feature>
<protein>
    <submittedName>
        <fullName evidence="6">Uncharacterized protein</fullName>
    </submittedName>
</protein>
<dbReference type="Gene3D" id="1.10.10.60">
    <property type="entry name" value="Homeodomain-like"/>
    <property type="match status" value="1"/>
</dbReference>
<dbReference type="PANTHER" id="PTHR45614:SF252">
    <property type="entry name" value="TRANSCRIPTION FACTOR MYB3R-2-LIKE"/>
    <property type="match status" value="1"/>
</dbReference>
<evidence type="ECO:0000313" key="6">
    <source>
        <dbReference type="EMBL" id="KAK3013754.1"/>
    </source>
</evidence>
<evidence type="ECO:0000256" key="1">
    <source>
        <dbReference type="ARBA" id="ARBA00004123"/>
    </source>
</evidence>
<keyword evidence="7" id="KW-1185">Reference proteome</keyword>
<evidence type="ECO:0000256" key="2">
    <source>
        <dbReference type="ARBA" id="ARBA00023242"/>
    </source>
</evidence>
<feature type="domain" description="Myb-like" evidence="4">
    <location>
        <begin position="62"/>
        <end position="99"/>
    </location>
</feature>
<dbReference type="PROSITE" id="PS51294">
    <property type="entry name" value="HTH_MYB"/>
    <property type="match status" value="1"/>
</dbReference>
<keyword evidence="2" id="KW-0539">Nucleus</keyword>
<dbReference type="InterPro" id="IPR017930">
    <property type="entry name" value="Myb_dom"/>
</dbReference>
<evidence type="ECO:0000313" key="7">
    <source>
        <dbReference type="Proteomes" id="UP001188597"/>
    </source>
</evidence>
<name>A0AA89AR80_9ASTE</name>
<dbReference type="InterPro" id="IPR009057">
    <property type="entry name" value="Homeodomain-like_sf"/>
</dbReference>
<dbReference type="PANTHER" id="PTHR45614">
    <property type="entry name" value="MYB PROTEIN-RELATED"/>
    <property type="match status" value="1"/>
</dbReference>
<dbReference type="AlphaFoldDB" id="A0AA89AR80"/>
<gene>
    <name evidence="6" type="ORF">RJ639_010046</name>
</gene>
<dbReference type="GO" id="GO:0000981">
    <property type="term" value="F:DNA-binding transcription factor activity, RNA polymerase II-specific"/>
    <property type="evidence" value="ECO:0007669"/>
    <property type="project" value="TreeGrafter"/>
</dbReference>
<dbReference type="GO" id="GO:0005634">
    <property type="term" value="C:nucleus"/>
    <property type="evidence" value="ECO:0007669"/>
    <property type="project" value="UniProtKB-SubCell"/>
</dbReference>
<accession>A0AA89AR80</accession>
<organism evidence="6 7">
    <name type="scientific">Escallonia herrerae</name>
    <dbReference type="NCBI Taxonomy" id="1293975"/>
    <lineage>
        <taxon>Eukaryota</taxon>
        <taxon>Viridiplantae</taxon>
        <taxon>Streptophyta</taxon>
        <taxon>Embryophyta</taxon>
        <taxon>Tracheophyta</taxon>
        <taxon>Spermatophyta</taxon>
        <taxon>Magnoliopsida</taxon>
        <taxon>eudicotyledons</taxon>
        <taxon>Gunneridae</taxon>
        <taxon>Pentapetalae</taxon>
        <taxon>asterids</taxon>
        <taxon>campanulids</taxon>
        <taxon>Escalloniales</taxon>
        <taxon>Escalloniaceae</taxon>
        <taxon>Escallonia</taxon>
    </lineage>
</organism>
<dbReference type="Pfam" id="PF00249">
    <property type="entry name" value="Myb_DNA-binding"/>
    <property type="match status" value="1"/>
</dbReference>
<feature type="domain" description="HTH myb-type" evidence="5">
    <location>
        <begin position="62"/>
        <end position="99"/>
    </location>
</feature>
<dbReference type="Proteomes" id="UP001188597">
    <property type="component" value="Unassembled WGS sequence"/>
</dbReference>
<comment type="subcellular location">
    <subcellularLocation>
        <location evidence="1">Nucleus</location>
    </subcellularLocation>
</comment>
<dbReference type="InterPro" id="IPR050560">
    <property type="entry name" value="MYB_TF"/>
</dbReference>
<evidence type="ECO:0000259" key="4">
    <source>
        <dbReference type="PROSITE" id="PS50090"/>
    </source>
</evidence>
<dbReference type="SUPFAM" id="SSF46689">
    <property type="entry name" value="Homeodomain-like"/>
    <property type="match status" value="1"/>
</dbReference>
<dbReference type="EMBL" id="JAVXUP010001271">
    <property type="protein sequence ID" value="KAK3013754.1"/>
    <property type="molecule type" value="Genomic_DNA"/>
</dbReference>
<dbReference type="GO" id="GO:0000978">
    <property type="term" value="F:RNA polymerase II cis-regulatory region sequence-specific DNA binding"/>
    <property type="evidence" value="ECO:0007669"/>
    <property type="project" value="TreeGrafter"/>
</dbReference>
<comment type="caution">
    <text evidence="6">The sequence shown here is derived from an EMBL/GenBank/DDBJ whole genome shotgun (WGS) entry which is preliminary data.</text>
</comment>
<evidence type="ECO:0000256" key="3">
    <source>
        <dbReference type="SAM" id="MobiDB-lite"/>
    </source>
</evidence>